<reference evidence="1 2" key="2">
    <citation type="journal article" date="2019" name="G3 (Bethesda)">
        <title>Hybrid Assembly of the Genome of the Entomopathogenic Nematode Steinernema carpocapsae Identifies the X-Chromosome.</title>
        <authorList>
            <person name="Serra L."/>
            <person name="Macchietto M."/>
            <person name="Macias-Munoz A."/>
            <person name="McGill C.J."/>
            <person name="Rodriguez I.M."/>
            <person name="Rodriguez B."/>
            <person name="Murad R."/>
            <person name="Mortazavi A."/>
        </authorList>
    </citation>
    <scope>NUCLEOTIDE SEQUENCE [LARGE SCALE GENOMIC DNA]</scope>
    <source>
        <strain evidence="1 2">ALL</strain>
    </source>
</reference>
<evidence type="ECO:0000313" key="2">
    <source>
        <dbReference type="Proteomes" id="UP000298663"/>
    </source>
</evidence>
<dbReference type="EMBL" id="AZBU02000005">
    <property type="protein sequence ID" value="TKR76259.1"/>
    <property type="molecule type" value="Genomic_DNA"/>
</dbReference>
<organism evidence="1 2">
    <name type="scientific">Steinernema carpocapsae</name>
    <name type="common">Entomopathogenic nematode</name>
    <dbReference type="NCBI Taxonomy" id="34508"/>
    <lineage>
        <taxon>Eukaryota</taxon>
        <taxon>Metazoa</taxon>
        <taxon>Ecdysozoa</taxon>
        <taxon>Nematoda</taxon>
        <taxon>Chromadorea</taxon>
        <taxon>Rhabditida</taxon>
        <taxon>Tylenchina</taxon>
        <taxon>Panagrolaimomorpha</taxon>
        <taxon>Strongyloidoidea</taxon>
        <taxon>Steinernematidae</taxon>
        <taxon>Steinernema</taxon>
    </lineage>
</organism>
<dbReference type="AlphaFoldDB" id="A0A4U5N1M5"/>
<proteinExistence type="predicted"/>
<gene>
    <name evidence="1" type="ORF">L596_017423</name>
</gene>
<comment type="caution">
    <text evidence="1">The sequence shown here is derived from an EMBL/GenBank/DDBJ whole genome shotgun (WGS) entry which is preliminary data.</text>
</comment>
<reference evidence="1 2" key="1">
    <citation type="journal article" date="2015" name="Genome Biol.">
        <title>Comparative genomics of Steinernema reveals deeply conserved gene regulatory networks.</title>
        <authorList>
            <person name="Dillman A.R."/>
            <person name="Macchietto M."/>
            <person name="Porter C.F."/>
            <person name="Rogers A."/>
            <person name="Williams B."/>
            <person name="Antoshechkin I."/>
            <person name="Lee M.M."/>
            <person name="Goodwin Z."/>
            <person name="Lu X."/>
            <person name="Lewis E.E."/>
            <person name="Goodrich-Blair H."/>
            <person name="Stock S.P."/>
            <person name="Adams B.J."/>
            <person name="Sternberg P.W."/>
            <person name="Mortazavi A."/>
        </authorList>
    </citation>
    <scope>NUCLEOTIDE SEQUENCE [LARGE SCALE GENOMIC DNA]</scope>
    <source>
        <strain evidence="1 2">ALL</strain>
    </source>
</reference>
<protein>
    <submittedName>
        <fullName evidence="1">Uncharacterized protein</fullName>
    </submittedName>
</protein>
<name>A0A4U5N1M5_STECR</name>
<sequence length="77" mass="8557">MTSAFMSPKFLKPLRKFAFSLTPMTQSSVGTVDSVKSIKFNKINQNWKGVAHYVAELCSNSSLSLCRPATGRWSNVK</sequence>
<keyword evidence="2" id="KW-1185">Reference proteome</keyword>
<accession>A0A4U5N1M5</accession>
<dbReference type="Proteomes" id="UP000298663">
    <property type="component" value="Unassembled WGS sequence"/>
</dbReference>
<evidence type="ECO:0000313" key="1">
    <source>
        <dbReference type="EMBL" id="TKR76259.1"/>
    </source>
</evidence>